<protein>
    <submittedName>
        <fullName evidence="1">Uncharacterized protein</fullName>
    </submittedName>
</protein>
<proteinExistence type="predicted"/>
<sequence length="59" mass="6213">MVGKHESVHARIGKVQVGLQTTPADYGGNCDAAKMVPGLFGEKAIPEDQMGCGYHSVLL</sequence>
<dbReference type="AlphaFoldDB" id="A0AAV8WRD3"/>
<comment type="caution">
    <text evidence="1">The sequence shown here is derived from an EMBL/GenBank/DDBJ whole genome shotgun (WGS) entry which is preliminary data.</text>
</comment>
<gene>
    <name evidence="1" type="ORF">NQ314_018217</name>
</gene>
<reference evidence="1" key="1">
    <citation type="journal article" date="2023" name="Insect Mol. Biol.">
        <title>Genome sequencing provides insights into the evolution of gene families encoding plant cell wall-degrading enzymes in longhorned beetles.</title>
        <authorList>
            <person name="Shin N.R."/>
            <person name="Okamura Y."/>
            <person name="Kirsch R."/>
            <person name="Pauchet Y."/>
        </authorList>
    </citation>
    <scope>NUCLEOTIDE SEQUENCE</scope>
    <source>
        <strain evidence="1">RBIC_L_NR</strain>
    </source>
</reference>
<dbReference type="EMBL" id="JANEYF010005116">
    <property type="protein sequence ID" value="KAJ8929132.1"/>
    <property type="molecule type" value="Genomic_DNA"/>
</dbReference>
<keyword evidence="2" id="KW-1185">Reference proteome</keyword>
<name>A0AAV8WRD3_9CUCU</name>
<evidence type="ECO:0000313" key="2">
    <source>
        <dbReference type="Proteomes" id="UP001162156"/>
    </source>
</evidence>
<organism evidence="1 2">
    <name type="scientific">Rhamnusium bicolor</name>
    <dbReference type="NCBI Taxonomy" id="1586634"/>
    <lineage>
        <taxon>Eukaryota</taxon>
        <taxon>Metazoa</taxon>
        <taxon>Ecdysozoa</taxon>
        <taxon>Arthropoda</taxon>
        <taxon>Hexapoda</taxon>
        <taxon>Insecta</taxon>
        <taxon>Pterygota</taxon>
        <taxon>Neoptera</taxon>
        <taxon>Endopterygota</taxon>
        <taxon>Coleoptera</taxon>
        <taxon>Polyphaga</taxon>
        <taxon>Cucujiformia</taxon>
        <taxon>Chrysomeloidea</taxon>
        <taxon>Cerambycidae</taxon>
        <taxon>Lepturinae</taxon>
        <taxon>Rhagiini</taxon>
        <taxon>Rhamnusium</taxon>
    </lineage>
</organism>
<evidence type="ECO:0000313" key="1">
    <source>
        <dbReference type="EMBL" id="KAJ8929132.1"/>
    </source>
</evidence>
<accession>A0AAV8WRD3</accession>
<dbReference type="Proteomes" id="UP001162156">
    <property type="component" value="Unassembled WGS sequence"/>
</dbReference>